<accession>A0ABU7UWW2</accession>
<sequence length="59" mass="6723">MTNIDWEMKCAALEMKVLMLEYQKLSLEIKIDKLEHDKIMKNITDDGIAAIKTLTGGLL</sequence>
<name>A0ABU7UWW2_9CLOT</name>
<comment type="caution">
    <text evidence="1">The sequence shown here is derived from an EMBL/GenBank/DDBJ whole genome shotgun (WGS) entry which is preliminary data.</text>
</comment>
<gene>
    <name evidence="1" type="ORF">SJI18_21690</name>
</gene>
<dbReference type="RefSeq" id="WP_216247909.1">
    <property type="nucleotide sequence ID" value="NZ_JAZHFS010000033.1"/>
</dbReference>
<reference evidence="1 2" key="1">
    <citation type="submission" date="2023-11" db="EMBL/GenBank/DDBJ databases">
        <title>Draft genome sequence of a psychrophilic Clostridium strain from permafrost water brine.</title>
        <authorList>
            <person name="Shcherbakova V.A."/>
            <person name="Trubitsyn V.E."/>
            <person name="Zakharyuk A.G."/>
        </authorList>
    </citation>
    <scope>NUCLEOTIDE SEQUENCE [LARGE SCALE GENOMIC DNA]</scope>
    <source>
        <strain evidence="1 2">14F</strain>
    </source>
</reference>
<protein>
    <recommendedName>
        <fullName evidence="3">Spore coat protein</fullName>
    </recommendedName>
</protein>
<evidence type="ECO:0000313" key="2">
    <source>
        <dbReference type="Proteomes" id="UP001498469"/>
    </source>
</evidence>
<evidence type="ECO:0008006" key="3">
    <source>
        <dbReference type="Google" id="ProtNLM"/>
    </source>
</evidence>
<dbReference type="EMBL" id="JAZHFS010000033">
    <property type="protein sequence ID" value="MEF2114905.1"/>
    <property type="molecule type" value="Genomic_DNA"/>
</dbReference>
<evidence type="ECO:0000313" key="1">
    <source>
        <dbReference type="EMBL" id="MEF2114905.1"/>
    </source>
</evidence>
<proteinExistence type="predicted"/>
<keyword evidence="2" id="KW-1185">Reference proteome</keyword>
<dbReference type="Proteomes" id="UP001498469">
    <property type="component" value="Unassembled WGS sequence"/>
</dbReference>
<organism evidence="1 2">
    <name type="scientific">Clostridium frigoriphilum</name>
    <dbReference type="NCBI Taxonomy" id="443253"/>
    <lineage>
        <taxon>Bacteria</taxon>
        <taxon>Bacillati</taxon>
        <taxon>Bacillota</taxon>
        <taxon>Clostridia</taxon>
        <taxon>Eubacteriales</taxon>
        <taxon>Clostridiaceae</taxon>
        <taxon>Clostridium</taxon>
    </lineage>
</organism>